<organism evidence="1 2">
    <name type="scientific">Leucocoprinus leucothites</name>
    <dbReference type="NCBI Taxonomy" id="201217"/>
    <lineage>
        <taxon>Eukaryota</taxon>
        <taxon>Fungi</taxon>
        <taxon>Dikarya</taxon>
        <taxon>Basidiomycota</taxon>
        <taxon>Agaricomycotina</taxon>
        <taxon>Agaricomycetes</taxon>
        <taxon>Agaricomycetidae</taxon>
        <taxon>Agaricales</taxon>
        <taxon>Agaricineae</taxon>
        <taxon>Agaricaceae</taxon>
        <taxon>Leucocoprinus</taxon>
    </lineage>
</organism>
<reference evidence="1 2" key="1">
    <citation type="journal article" date="2020" name="ISME J.">
        <title>Uncovering the hidden diversity of litter-decomposition mechanisms in mushroom-forming fungi.</title>
        <authorList>
            <person name="Floudas D."/>
            <person name="Bentzer J."/>
            <person name="Ahren D."/>
            <person name="Johansson T."/>
            <person name="Persson P."/>
            <person name="Tunlid A."/>
        </authorList>
    </citation>
    <scope>NUCLEOTIDE SEQUENCE [LARGE SCALE GENOMIC DNA]</scope>
    <source>
        <strain evidence="1 2">CBS 146.42</strain>
    </source>
</reference>
<dbReference type="EMBL" id="JAACJO010000017">
    <property type="protein sequence ID" value="KAF5349160.1"/>
    <property type="molecule type" value="Genomic_DNA"/>
</dbReference>
<evidence type="ECO:0000313" key="1">
    <source>
        <dbReference type="EMBL" id="KAF5349160.1"/>
    </source>
</evidence>
<gene>
    <name evidence="1" type="ORF">D9756_009396</name>
</gene>
<name>A0A8H5CWD0_9AGAR</name>
<dbReference type="AlphaFoldDB" id="A0A8H5CWD0"/>
<proteinExistence type="predicted"/>
<protein>
    <submittedName>
        <fullName evidence="1">Uncharacterized protein</fullName>
    </submittedName>
</protein>
<dbReference type="Proteomes" id="UP000559027">
    <property type="component" value="Unassembled WGS sequence"/>
</dbReference>
<accession>A0A8H5CWD0</accession>
<sequence length="102" mass="10982">MPAAECYLAANILVKGFAMKAAAMTAQFARPFDVGVASRRKTSVAVREKPSNVSLKERRLGLDTSLAIKPAKGNSTVAFTHVNRAVTHPHINQLLALDLLPE</sequence>
<comment type="caution">
    <text evidence="1">The sequence shown here is derived from an EMBL/GenBank/DDBJ whole genome shotgun (WGS) entry which is preliminary data.</text>
</comment>
<evidence type="ECO:0000313" key="2">
    <source>
        <dbReference type="Proteomes" id="UP000559027"/>
    </source>
</evidence>
<keyword evidence="2" id="KW-1185">Reference proteome</keyword>